<comment type="caution">
    <text evidence="4">The sequence shown here is derived from an EMBL/GenBank/DDBJ whole genome shotgun (WGS) entry which is preliminary data.</text>
</comment>
<dbReference type="GO" id="GO:0004653">
    <property type="term" value="F:polypeptide N-acetylgalactosaminyltransferase activity"/>
    <property type="evidence" value="ECO:0007669"/>
    <property type="project" value="UniProtKB-EC"/>
</dbReference>
<keyword evidence="2" id="KW-1133">Transmembrane helix</keyword>
<dbReference type="SUPFAM" id="SSF53448">
    <property type="entry name" value="Nucleotide-diphospho-sugar transferases"/>
    <property type="match status" value="1"/>
</dbReference>
<feature type="transmembrane region" description="Helical" evidence="2">
    <location>
        <begin position="12"/>
        <end position="34"/>
    </location>
</feature>
<evidence type="ECO:0000259" key="3">
    <source>
        <dbReference type="Pfam" id="PF00535"/>
    </source>
</evidence>
<keyword evidence="5" id="KW-1185">Reference proteome</keyword>
<evidence type="ECO:0000313" key="5">
    <source>
        <dbReference type="Proteomes" id="UP000683360"/>
    </source>
</evidence>
<dbReference type="GO" id="GO:0005794">
    <property type="term" value="C:Golgi apparatus"/>
    <property type="evidence" value="ECO:0007669"/>
    <property type="project" value="TreeGrafter"/>
</dbReference>
<dbReference type="GO" id="GO:0006493">
    <property type="term" value="P:protein O-linked glycosylation"/>
    <property type="evidence" value="ECO:0007669"/>
    <property type="project" value="TreeGrafter"/>
</dbReference>
<proteinExistence type="predicted"/>
<keyword evidence="2" id="KW-0472">Membrane</keyword>
<protein>
    <submittedName>
        <fullName evidence="4">GALNT</fullName>
        <ecNumber evidence="4">2.4.1.41</ecNumber>
    </submittedName>
</protein>
<dbReference type="OrthoDB" id="6061622at2759"/>
<keyword evidence="4" id="KW-0328">Glycosyltransferase</keyword>
<dbReference type="InterPro" id="IPR029044">
    <property type="entry name" value="Nucleotide-diphossugar_trans"/>
</dbReference>
<keyword evidence="4" id="KW-0808">Transferase</keyword>
<name>A0A8S3TIA8_MYTED</name>
<organism evidence="4 5">
    <name type="scientific">Mytilus edulis</name>
    <name type="common">Blue mussel</name>
    <dbReference type="NCBI Taxonomy" id="6550"/>
    <lineage>
        <taxon>Eukaryota</taxon>
        <taxon>Metazoa</taxon>
        <taxon>Spiralia</taxon>
        <taxon>Lophotrochozoa</taxon>
        <taxon>Mollusca</taxon>
        <taxon>Bivalvia</taxon>
        <taxon>Autobranchia</taxon>
        <taxon>Pteriomorphia</taxon>
        <taxon>Mytilida</taxon>
        <taxon>Mytiloidea</taxon>
        <taxon>Mytilidae</taxon>
        <taxon>Mytilinae</taxon>
        <taxon>Mytilus</taxon>
    </lineage>
</organism>
<dbReference type="EC" id="2.4.1.41" evidence="4"/>
<accession>A0A8S3TIA8</accession>
<keyword evidence="1" id="KW-1015">Disulfide bond</keyword>
<dbReference type="PANTHER" id="PTHR11675:SF131">
    <property type="entry name" value="POLYPEPTIDE N-ACETYLGALACTOSAMINYLTRANSFERASE 9-RELATED"/>
    <property type="match status" value="1"/>
</dbReference>
<feature type="domain" description="Glycosyltransferase 2-like" evidence="3">
    <location>
        <begin position="156"/>
        <end position="333"/>
    </location>
</feature>
<evidence type="ECO:0000256" key="2">
    <source>
        <dbReference type="SAM" id="Phobius"/>
    </source>
</evidence>
<evidence type="ECO:0000256" key="1">
    <source>
        <dbReference type="ARBA" id="ARBA00023157"/>
    </source>
</evidence>
<dbReference type="AlphaFoldDB" id="A0A8S3TIA8"/>
<dbReference type="Pfam" id="PF00535">
    <property type="entry name" value="Glycos_transf_2"/>
    <property type="match status" value="1"/>
</dbReference>
<reference evidence="4" key="1">
    <citation type="submission" date="2021-03" db="EMBL/GenBank/DDBJ databases">
        <authorList>
            <person name="Bekaert M."/>
        </authorList>
    </citation>
    <scope>NUCLEOTIDE SEQUENCE</scope>
</reference>
<dbReference type="PANTHER" id="PTHR11675">
    <property type="entry name" value="N-ACETYLGALACTOSAMINYLTRANSFERASE"/>
    <property type="match status" value="1"/>
</dbReference>
<evidence type="ECO:0000313" key="4">
    <source>
        <dbReference type="EMBL" id="CAG2230019.1"/>
    </source>
</evidence>
<keyword evidence="2" id="KW-0812">Transmembrane</keyword>
<sequence>MLLCIAIKKYKYLTWKLFLIWLVVLSLLQTVYILQLQRCVERKKYYINQLDRNIERSSNISGLGNQLDYRKRKTIDNHVPKEMMRPYGPGEMGNGVKINVTLLSPKDKKIYDEGVKKHRMNIYVSDLISVHRTLDPNMVDPRCKSIIYNENLDPCTVIIPFRDEAWSLLIRTVHGVLDRTPHSILEEIVLVDDGSTEDDLKYRLDLYVSYLPKVRIMRLQKSLGKMAACQKAVDLVKTTHFALLDSHSEVYEGWLQPLLQRLTENPKLFVTPMVGNIYPSTLEYFYHYPKDLYKDFMAMAFDFFLYQQWSPFKKEYIKTLKPTEPIRIPGHQGNAFAVNTNFFMQLGGFDPGMKVWGAIQMELMFKYVMCGGDMESLPCSHVGHLYRSSMKWSKEIHEFKTSNQYRVAEVWMDEYKHLLFEREGNYTFQTGDVSERKKIRERNKCKSFKYFLDHIQEIVHIYIPDNLKASGAVSIFF</sequence>
<gene>
    <name evidence="4" type="ORF">MEDL_42880</name>
</gene>
<dbReference type="Gene3D" id="3.90.550.10">
    <property type="entry name" value="Spore Coat Polysaccharide Biosynthesis Protein SpsA, Chain A"/>
    <property type="match status" value="1"/>
</dbReference>
<dbReference type="EMBL" id="CAJPWZ010002044">
    <property type="protein sequence ID" value="CAG2230019.1"/>
    <property type="molecule type" value="Genomic_DNA"/>
</dbReference>
<dbReference type="Proteomes" id="UP000683360">
    <property type="component" value="Unassembled WGS sequence"/>
</dbReference>
<dbReference type="InterPro" id="IPR001173">
    <property type="entry name" value="Glyco_trans_2-like"/>
</dbReference>